<accession>A0ABR7F110</accession>
<organism evidence="1 2">
    <name type="scientific">Eubacterium segne</name>
    <dbReference type="NCBI Taxonomy" id="2763045"/>
    <lineage>
        <taxon>Bacteria</taxon>
        <taxon>Bacillati</taxon>
        <taxon>Bacillota</taxon>
        <taxon>Clostridia</taxon>
        <taxon>Eubacteriales</taxon>
        <taxon>Eubacteriaceae</taxon>
        <taxon>Eubacterium</taxon>
    </lineage>
</organism>
<dbReference type="RefSeq" id="WP_186840065.1">
    <property type="nucleotide sequence ID" value="NZ_JACOOZ010000003.1"/>
</dbReference>
<gene>
    <name evidence="1" type="ORF">H8S00_04670</name>
</gene>
<sequence length="69" mass="8572">MRNPNRLYNFYNEVTRLHMTYMPDLRAGQFWMNFLHWVQNEKKQDPFFPEEEQMLTYLKEYCGEESNNG</sequence>
<name>A0ABR7F110_9FIRM</name>
<proteinExistence type="predicted"/>
<protein>
    <submittedName>
        <fullName evidence="1">Uncharacterized protein</fullName>
    </submittedName>
</protein>
<reference evidence="1 2" key="1">
    <citation type="submission" date="2020-08" db="EMBL/GenBank/DDBJ databases">
        <title>Genome public.</title>
        <authorList>
            <person name="Liu C."/>
            <person name="Sun Q."/>
        </authorList>
    </citation>
    <scope>NUCLEOTIDE SEQUENCE [LARGE SCALE GENOMIC DNA]</scope>
    <source>
        <strain evidence="1 2">BX4</strain>
    </source>
</reference>
<keyword evidence="2" id="KW-1185">Reference proteome</keyword>
<dbReference type="Proteomes" id="UP000597877">
    <property type="component" value="Unassembled WGS sequence"/>
</dbReference>
<evidence type="ECO:0000313" key="1">
    <source>
        <dbReference type="EMBL" id="MBC5667278.1"/>
    </source>
</evidence>
<dbReference type="EMBL" id="JACOOZ010000003">
    <property type="protein sequence ID" value="MBC5667278.1"/>
    <property type="molecule type" value="Genomic_DNA"/>
</dbReference>
<evidence type="ECO:0000313" key="2">
    <source>
        <dbReference type="Proteomes" id="UP000597877"/>
    </source>
</evidence>
<comment type="caution">
    <text evidence="1">The sequence shown here is derived from an EMBL/GenBank/DDBJ whole genome shotgun (WGS) entry which is preliminary data.</text>
</comment>